<reference evidence="2 3" key="1">
    <citation type="submission" date="2015-07" db="EMBL/GenBank/DDBJ databases">
        <title>Genome sequence of Levilinea saccharolytica DSM 16555.</title>
        <authorList>
            <person name="Hemp J."/>
            <person name="Ward L.M."/>
            <person name="Pace L.A."/>
            <person name="Fischer W.W."/>
        </authorList>
    </citation>
    <scope>NUCLEOTIDE SEQUENCE [LARGE SCALE GENOMIC DNA]</scope>
    <source>
        <strain evidence="2 3">KIBI-1</strain>
    </source>
</reference>
<dbReference type="AlphaFoldDB" id="A0A0N8GSP6"/>
<keyword evidence="3" id="KW-1185">Reference proteome</keyword>
<dbReference type="STRING" id="229921.ADN01_03130"/>
<sequence length="301" mass="34204">MPFLIAALVLLLLLLVGGLYFAYIVTFPKCFGFEETYEIEKASGKLVEADFQRMEKEVLRLPSPHGYELHGYYFPVPGSKRGVILSHGITYTLFGSVKYMKIFRDLGFNVLIYDLRNHGRSGGRNSTFGYYERCDLQALTTWMIEKIGPDAVIGTHGESMGAGISLMHAALDARIRFVVSDCSYSDLPDLLSYRIKQDYHLPAFPLIPAASLMSKLLTGMRFEDVRPAQEVQKINAPVLFIHGAEDDFIPTRQVYALYENKTRGPRQMYVAPNAAHAESFWTNQEEYTRVVTRFLMENQIL</sequence>
<dbReference type="Proteomes" id="UP000050501">
    <property type="component" value="Unassembled WGS sequence"/>
</dbReference>
<organism evidence="2 3">
    <name type="scientific">Levilinea saccharolytica</name>
    <dbReference type="NCBI Taxonomy" id="229921"/>
    <lineage>
        <taxon>Bacteria</taxon>
        <taxon>Bacillati</taxon>
        <taxon>Chloroflexota</taxon>
        <taxon>Anaerolineae</taxon>
        <taxon>Anaerolineales</taxon>
        <taxon>Anaerolineaceae</taxon>
        <taxon>Levilinea</taxon>
    </lineage>
</organism>
<dbReference type="Pfam" id="PF00561">
    <property type="entry name" value="Abhydrolase_1"/>
    <property type="match status" value="1"/>
</dbReference>
<proteinExistence type="predicted"/>
<dbReference type="RefSeq" id="WP_062416950.1">
    <property type="nucleotide sequence ID" value="NZ_DF967974.1"/>
</dbReference>
<dbReference type="PANTHER" id="PTHR43358:SF5">
    <property type="entry name" value="EXPORTED PROTEIN"/>
    <property type="match status" value="1"/>
</dbReference>
<protein>
    <recommendedName>
        <fullName evidence="1">AB hydrolase-1 domain-containing protein</fullName>
    </recommendedName>
</protein>
<dbReference type="InterPro" id="IPR052920">
    <property type="entry name" value="DNA-binding_regulatory"/>
</dbReference>
<dbReference type="PANTHER" id="PTHR43358">
    <property type="entry name" value="ALPHA/BETA-HYDROLASE"/>
    <property type="match status" value="1"/>
</dbReference>
<dbReference type="SUPFAM" id="SSF53474">
    <property type="entry name" value="alpha/beta-Hydrolases"/>
    <property type="match status" value="1"/>
</dbReference>
<gene>
    <name evidence="2" type="ORF">ADN01_03130</name>
</gene>
<feature type="domain" description="AB hydrolase-1" evidence="1">
    <location>
        <begin position="83"/>
        <end position="195"/>
    </location>
</feature>
<dbReference type="InterPro" id="IPR000073">
    <property type="entry name" value="AB_hydrolase_1"/>
</dbReference>
<dbReference type="InterPro" id="IPR029058">
    <property type="entry name" value="AB_hydrolase_fold"/>
</dbReference>
<name>A0A0N8GSP6_9CHLR</name>
<accession>A0A0N8GSP6</accession>
<dbReference type="OrthoDB" id="9776685at2"/>
<dbReference type="Gene3D" id="3.40.50.1820">
    <property type="entry name" value="alpha/beta hydrolase"/>
    <property type="match status" value="1"/>
</dbReference>
<evidence type="ECO:0000313" key="3">
    <source>
        <dbReference type="Proteomes" id="UP000050501"/>
    </source>
</evidence>
<evidence type="ECO:0000259" key="1">
    <source>
        <dbReference type="Pfam" id="PF00561"/>
    </source>
</evidence>
<dbReference type="EMBL" id="LGCM01000014">
    <property type="protein sequence ID" value="KPL89882.1"/>
    <property type="molecule type" value="Genomic_DNA"/>
</dbReference>
<comment type="caution">
    <text evidence="2">The sequence shown here is derived from an EMBL/GenBank/DDBJ whole genome shotgun (WGS) entry which is preliminary data.</text>
</comment>
<evidence type="ECO:0000313" key="2">
    <source>
        <dbReference type="EMBL" id="KPL89882.1"/>
    </source>
</evidence>